<protein>
    <submittedName>
        <fullName evidence="1">Uncharacterized protein</fullName>
    </submittedName>
</protein>
<dbReference type="EMBL" id="JAQQWN010000008">
    <property type="protein sequence ID" value="KAK8070878.1"/>
    <property type="molecule type" value="Genomic_DNA"/>
</dbReference>
<dbReference type="GeneID" id="92048456"/>
<reference evidence="1 2" key="1">
    <citation type="submission" date="2023-01" db="EMBL/GenBank/DDBJ databases">
        <title>Analysis of 21 Apiospora genomes using comparative genomics revels a genus with tremendous synthesis potential of carbohydrate active enzymes and secondary metabolites.</title>
        <authorList>
            <person name="Sorensen T."/>
        </authorList>
    </citation>
    <scope>NUCLEOTIDE SEQUENCE [LARGE SCALE GENOMIC DNA]</scope>
    <source>
        <strain evidence="1 2">CBS 114990</strain>
    </source>
</reference>
<comment type="caution">
    <text evidence="1">The sequence shown here is derived from an EMBL/GenBank/DDBJ whole genome shotgun (WGS) entry which is preliminary data.</text>
</comment>
<dbReference type="Proteomes" id="UP001433268">
    <property type="component" value="Unassembled WGS sequence"/>
</dbReference>
<evidence type="ECO:0000313" key="1">
    <source>
        <dbReference type="EMBL" id="KAK8070878.1"/>
    </source>
</evidence>
<accession>A0ABR1VM01</accession>
<gene>
    <name evidence="1" type="ORF">PG997_011081</name>
</gene>
<dbReference type="RefSeq" id="XP_066664686.1">
    <property type="nucleotide sequence ID" value="XM_066815396.1"/>
</dbReference>
<keyword evidence="2" id="KW-1185">Reference proteome</keyword>
<name>A0ABR1VM01_9PEZI</name>
<organism evidence="1 2">
    <name type="scientific">Apiospora hydei</name>
    <dbReference type="NCBI Taxonomy" id="1337664"/>
    <lineage>
        <taxon>Eukaryota</taxon>
        <taxon>Fungi</taxon>
        <taxon>Dikarya</taxon>
        <taxon>Ascomycota</taxon>
        <taxon>Pezizomycotina</taxon>
        <taxon>Sordariomycetes</taxon>
        <taxon>Xylariomycetidae</taxon>
        <taxon>Amphisphaeriales</taxon>
        <taxon>Apiosporaceae</taxon>
        <taxon>Apiospora</taxon>
    </lineage>
</organism>
<sequence length="459" mass="53753">MDSKNKERLVMLAYGITIDHGLDMDDMLSLADYFLDGTIKETAYPAGAFNDLVVHMSDIEEQIPEWLGTTKVLPFSNYQFEVVSLLIEARFWHGLLMKRLSSFWHWRVVFGSAWHVHRQAVSQERITGFVQTMEKSTHKLLPWVDIISRRYEEDFDVGYEVLRRAYFPAGIEDAREGFKKHYKQTKMAYLHLENRCHMAKKYTIANSSLVKACEDLLRETNELLRPVCKIAKIWGKITRAQQEWWQLPGNSCGLTYGRMTRVELSTNTYELSLREADGKCPWRNYCEHQFPIRMEKGSSWRNFLCNQRQPDLTTIRRYSVDVSTEKRDGQEGPLEIILPQSLYPIWLKHQLQYSEAETELSKSKDDQNITSTPEFHSKELSVAIGDDYWKRRSMKIRSTHVDYQVHAQSLLEGRPRFDGAQSLRFDYLNAALKDLRLKRYAKDNRSAQTCMVLEGVVEY</sequence>
<proteinExistence type="predicted"/>
<evidence type="ECO:0000313" key="2">
    <source>
        <dbReference type="Proteomes" id="UP001433268"/>
    </source>
</evidence>